<feature type="compositionally biased region" description="Pro residues" evidence="1">
    <location>
        <begin position="210"/>
        <end position="225"/>
    </location>
</feature>
<gene>
    <name evidence="3" type="ORF">EX30DRAFT_210575</name>
</gene>
<feature type="region of interest" description="Disordered" evidence="1">
    <location>
        <begin position="1"/>
        <end position="476"/>
    </location>
</feature>
<dbReference type="PANTHER" id="PTHR11200">
    <property type="entry name" value="INOSITOL 5-PHOSPHATASE"/>
    <property type="match status" value="1"/>
</dbReference>
<reference evidence="3 4" key="1">
    <citation type="submission" date="2019-04" db="EMBL/GenBank/DDBJ databases">
        <title>Comparative genomics and transcriptomics to analyze fruiting body development in filamentous ascomycetes.</title>
        <authorList>
            <consortium name="DOE Joint Genome Institute"/>
            <person name="Lutkenhaus R."/>
            <person name="Traeger S."/>
            <person name="Breuer J."/>
            <person name="Kuo A."/>
            <person name="Lipzen A."/>
            <person name="Pangilinan J."/>
            <person name="Dilworth D."/>
            <person name="Sandor L."/>
            <person name="Poggeler S."/>
            <person name="Barry K."/>
            <person name="Grigoriev I.V."/>
            <person name="Nowrousian M."/>
        </authorList>
    </citation>
    <scope>NUCLEOTIDE SEQUENCE [LARGE SCALE GENOMIC DNA]</scope>
    <source>
        <strain evidence="3 4">CBS 389.68</strain>
    </source>
</reference>
<accession>A0A4S2MJL1</accession>
<evidence type="ECO:0000313" key="3">
    <source>
        <dbReference type="EMBL" id="TGZ77171.1"/>
    </source>
</evidence>
<feature type="compositionally biased region" description="Basic and acidic residues" evidence="1">
    <location>
        <begin position="318"/>
        <end position="330"/>
    </location>
</feature>
<dbReference type="InterPro" id="IPR036691">
    <property type="entry name" value="Endo/exonu/phosph_ase_sf"/>
</dbReference>
<dbReference type="InterPro" id="IPR015943">
    <property type="entry name" value="WD40/YVTN_repeat-like_dom_sf"/>
</dbReference>
<feature type="compositionally biased region" description="Basic and acidic residues" evidence="1">
    <location>
        <begin position="70"/>
        <end position="86"/>
    </location>
</feature>
<dbReference type="OrthoDB" id="2248459at2759"/>
<feature type="compositionally biased region" description="Pro residues" evidence="1">
    <location>
        <begin position="237"/>
        <end position="246"/>
    </location>
</feature>
<dbReference type="FunFam" id="3.60.10.10:FF:000036">
    <property type="entry name" value="Inositol polyphosphate phosphatase, putative"/>
    <property type="match status" value="1"/>
</dbReference>
<dbReference type="InParanoid" id="A0A4S2MJL1"/>
<dbReference type="SMART" id="SM00128">
    <property type="entry name" value="IPPc"/>
    <property type="match status" value="1"/>
</dbReference>
<dbReference type="PANTHER" id="PTHR11200:SF240">
    <property type="entry name" value="INOSITOL POLYPHOSPHATE 5-PHOSPHATASE C9G1.10C-RELATED"/>
    <property type="match status" value="1"/>
</dbReference>
<dbReference type="EMBL" id="ML220158">
    <property type="protein sequence ID" value="TGZ77171.1"/>
    <property type="molecule type" value="Genomic_DNA"/>
</dbReference>
<dbReference type="GO" id="GO:0004439">
    <property type="term" value="F:phosphatidylinositol-4,5-bisphosphate 5-phosphatase activity"/>
    <property type="evidence" value="ECO:0007669"/>
    <property type="project" value="TreeGrafter"/>
</dbReference>
<organism evidence="3 4">
    <name type="scientific">Ascodesmis nigricans</name>
    <dbReference type="NCBI Taxonomy" id="341454"/>
    <lineage>
        <taxon>Eukaryota</taxon>
        <taxon>Fungi</taxon>
        <taxon>Dikarya</taxon>
        <taxon>Ascomycota</taxon>
        <taxon>Pezizomycotina</taxon>
        <taxon>Pezizomycetes</taxon>
        <taxon>Pezizales</taxon>
        <taxon>Ascodesmidaceae</taxon>
        <taxon>Ascodesmis</taxon>
    </lineage>
</organism>
<dbReference type="InterPro" id="IPR036322">
    <property type="entry name" value="WD40_repeat_dom_sf"/>
</dbReference>
<dbReference type="Gene3D" id="2.130.10.10">
    <property type="entry name" value="YVTN repeat-like/Quinoprotein amine dehydrogenase"/>
    <property type="match status" value="2"/>
</dbReference>
<dbReference type="GO" id="GO:0046856">
    <property type="term" value="P:phosphatidylinositol dephosphorylation"/>
    <property type="evidence" value="ECO:0007669"/>
    <property type="project" value="InterPro"/>
</dbReference>
<evidence type="ECO:0000256" key="1">
    <source>
        <dbReference type="SAM" id="MobiDB-lite"/>
    </source>
</evidence>
<dbReference type="Gene3D" id="3.60.10.10">
    <property type="entry name" value="Endonuclease/exonuclease/phosphatase"/>
    <property type="match status" value="1"/>
</dbReference>
<dbReference type="SUPFAM" id="SSF56219">
    <property type="entry name" value="DNase I-like"/>
    <property type="match status" value="1"/>
</dbReference>
<sequence>MSEDEQPPASVSSLRSRFEQLATTTTISSSEVSPSAPSQHVPVKPRIPEPPPRPLRASLTGHDPFGGSRATHDVRQSSDASRDSSPDHTGLSPEQGSSFRNNTVPRGMGYNPKPRPVSVYSTFPPQKAPPALRVESPRSPPPKLNLERTQFERTPLTTGLVTPSVCRPPPMPGRPLSPGVPPPRSGRTPPPPPPPPSSRARPTSMIGPPKSSPPQPSRSEPPPVPARNTKPKIPGRPTVPPLGPKPGRPDYAGPRTPALAPAAIHADRVSPFSTPPSSANTSPSRSEGDSPARSLPQPGKLVLPPAASGYSLNSPAIPRRETYHHDEPELPPRNPYPPPRMSMDQVRPKVKIGESLKAQRMSTDDAGSRPELPPRSGGLIGGIKARIPSRGRSHSPPKTNQGQAPVATNFLPPPQRARIGGRGSSPGRQADGHIGRGEDTYLGGYGYGDDSDDEGIDDQSGLSDYPDSSQANRRRPYFKDGLSEIVTKTDVKMFAVCGHYVCTISHSTKVWDIRNGRCIMAIQHGEGVKITALAFKPSYNVEDEGKILWIGSQHGELMEVDIPQQRVVETRTSAHTKKEVVKIHRSGFDLWTLDSGGKLQVWSAGTAGTPNLRNSPTTFRIHPRHTCSIVVNGDLWVGHGKAIDVYRPSGDPAQTFNVSGRQLTPSRNTGDITCAAIINSQPDKVYFGHSDGSVSIYSRSTLQCVEVVSVSLYKINSMTGVGDYLWAGFKTGMMYVYDTRSKPWRALKDWECSGGPINEVIADRTSIWMNGRLQVVTLGADNIIRIWDGMMEEDWLEAEMQKNDAEFCNFRTVNALVCSWNAGATKPQDLLARDSDRSFLQDVLKSTESPPEIVVFGFQELVDLEDKKITAKSFLKGSKKKRAADQQEHMSHQYRLWQQQLTKTIGSVDLPKGDHYVLLHVANLVGLFTCMFVRASERDNIRNVSAASIKRGLGGLHGNKGAIVVRFLLDDSSLCFINCHLAAGQSHTISRNNDIAAILEASIMPAESSAKARTDMFVGGGDGSMILDHEICILNGDLNYRIDISRESAVHKVKQNDLAPLLERDQLLVERRKNPGFRLRVFNEASITFAPTYKYDVGTDIYDTSEKKRVPAWCDRVLYRGRRKIEQTQYRRWEVKASDHRPVTAAFNISVKTVERQRRKMVWERCCKRYEAVRQKCVLDAKMDYLVNVCGYGTEEARRTLERKEDVIDAVASLEKQQR</sequence>
<protein>
    <submittedName>
        <fullName evidence="3">DNase I-like protein</fullName>
    </submittedName>
</protein>
<dbReference type="InterPro" id="IPR000300">
    <property type="entry name" value="IPPc"/>
</dbReference>
<evidence type="ECO:0000313" key="4">
    <source>
        <dbReference type="Proteomes" id="UP000298138"/>
    </source>
</evidence>
<feature type="compositionally biased region" description="Basic and acidic residues" evidence="1">
    <location>
        <begin position="430"/>
        <end position="439"/>
    </location>
</feature>
<feature type="compositionally biased region" description="Low complexity" evidence="1">
    <location>
        <begin position="270"/>
        <end position="285"/>
    </location>
</feature>
<proteinExistence type="predicted"/>
<dbReference type="Pfam" id="PF22669">
    <property type="entry name" value="Exo_endo_phos2"/>
    <property type="match status" value="1"/>
</dbReference>
<feature type="compositionally biased region" description="Pro residues" evidence="1">
    <location>
        <begin position="166"/>
        <end position="197"/>
    </location>
</feature>
<name>A0A4S2MJL1_9PEZI</name>
<dbReference type="SUPFAM" id="SSF50978">
    <property type="entry name" value="WD40 repeat-like"/>
    <property type="match status" value="1"/>
</dbReference>
<feature type="domain" description="Inositol polyphosphate-related phosphatase" evidence="2">
    <location>
        <begin position="811"/>
        <end position="1155"/>
    </location>
</feature>
<feature type="compositionally biased region" description="Polar residues" evidence="1">
    <location>
        <begin position="92"/>
        <end position="104"/>
    </location>
</feature>
<keyword evidence="4" id="KW-1185">Reference proteome</keyword>
<dbReference type="STRING" id="341454.A0A4S2MJL1"/>
<dbReference type="InterPro" id="IPR046985">
    <property type="entry name" value="IP5"/>
</dbReference>
<evidence type="ECO:0000259" key="2">
    <source>
        <dbReference type="SMART" id="SM00128"/>
    </source>
</evidence>
<dbReference type="AlphaFoldDB" id="A0A4S2MJL1"/>
<feature type="compositionally biased region" description="Low complexity" evidence="1">
    <location>
        <begin position="22"/>
        <end position="44"/>
    </location>
</feature>
<feature type="compositionally biased region" description="Pro residues" evidence="1">
    <location>
        <begin position="331"/>
        <end position="340"/>
    </location>
</feature>
<dbReference type="Proteomes" id="UP000298138">
    <property type="component" value="Unassembled WGS sequence"/>
</dbReference>